<keyword evidence="7 9" id="KW-0274">FAD</keyword>
<keyword evidence="6 9" id="KW-0285">Flavoprotein</keyword>
<dbReference type="NCBIfam" id="TIGR01320">
    <property type="entry name" value="mal_quin_oxido"/>
    <property type="match status" value="1"/>
</dbReference>
<name>A0A4Q1C6R2_9BACT</name>
<dbReference type="HAMAP" id="MF_00212">
    <property type="entry name" value="MQO"/>
    <property type="match status" value="1"/>
</dbReference>
<evidence type="ECO:0000256" key="7">
    <source>
        <dbReference type="ARBA" id="ARBA00022827"/>
    </source>
</evidence>
<dbReference type="GO" id="GO:0047545">
    <property type="term" value="F:(S)-2-hydroxyglutarate dehydrogenase activity"/>
    <property type="evidence" value="ECO:0007669"/>
    <property type="project" value="TreeGrafter"/>
</dbReference>
<evidence type="ECO:0000313" key="11">
    <source>
        <dbReference type="Proteomes" id="UP000290218"/>
    </source>
</evidence>
<evidence type="ECO:0000256" key="4">
    <source>
        <dbReference type="ARBA" id="ARBA00006389"/>
    </source>
</evidence>
<dbReference type="NCBIfam" id="NF003606">
    <property type="entry name" value="PRK05257.2-1"/>
    <property type="match status" value="1"/>
</dbReference>
<dbReference type="EMBL" id="SDHX01000001">
    <property type="protein sequence ID" value="RXK54577.1"/>
    <property type="molecule type" value="Genomic_DNA"/>
</dbReference>
<evidence type="ECO:0000256" key="2">
    <source>
        <dbReference type="ARBA" id="ARBA00001974"/>
    </source>
</evidence>
<keyword evidence="8 9" id="KW-0560">Oxidoreductase</keyword>
<dbReference type="SUPFAM" id="SSF51905">
    <property type="entry name" value="FAD/NAD(P)-binding domain"/>
    <property type="match status" value="1"/>
</dbReference>
<evidence type="ECO:0000313" key="10">
    <source>
        <dbReference type="EMBL" id="RXK54577.1"/>
    </source>
</evidence>
<dbReference type="AlphaFoldDB" id="A0A4Q1C6R2"/>
<evidence type="ECO:0000256" key="5">
    <source>
        <dbReference type="ARBA" id="ARBA00022532"/>
    </source>
</evidence>
<evidence type="ECO:0000256" key="3">
    <source>
        <dbReference type="ARBA" id="ARBA00005012"/>
    </source>
</evidence>
<evidence type="ECO:0000256" key="1">
    <source>
        <dbReference type="ARBA" id="ARBA00001139"/>
    </source>
</evidence>
<keyword evidence="5 9" id="KW-0816">Tricarboxylic acid cycle</keyword>
<organism evidence="10 11">
    <name type="scientific">Oleiharenicola lentus</name>
    <dbReference type="NCBI Taxonomy" id="2508720"/>
    <lineage>
        <taxon>Bacteria</taxon>
        <taxon>Pseudomonadati</taxon>
        <taxon>Verrucomicrobiota</taxon>
        <taxon>Opitutia</taxon>
        <taxon>Opitutales</taxon>
        <taxon>Opitutaceae</taxon>
        <taxon>Oleiharenicola</taxon>
    </lineage>
</organism>
<proteinExistence type="inferred from homology"/>
<dbReference type="Proteomes" id="UP000290218">
    <property type="component" value="Unassembled WGS sequence"/>
</dbReference>
<comment type="caution">
    <text evidence="10">The sequence shown here is derived from an EMBL/GenBank/DDBJ whole genome shotgun (WGS) entry which is preliminary data.</text>
</comment>
<dbReference type="NCBIfam" id="NF003611">
    <property type="entry name" value="PRK05257.3-2"/>
    <property type="match status" value="1"/>
</dbReference>
<evidence type="ECO:0000256" key="8">
    <source>
        <dbReference type="ARBA" id="ARBA00023002"/>
    </source>
</evidence>
<dbReference type="OrthoDB" id="9763983at2"/>
<dbReference type="PANTHER" id="PTHR43104">
    <property type="entry name" value="L-2-HYDROXYGLUTARATE DEHYDROGENASE, MITOCHONDRIAL"/>
    <property type="match status" value="1"/>
</dbReference>
<dbReference type="UniPathway" id="UPA00223">
    <property type="reaction ID" value="UER01008"/>
</dbReference>
<accession>A0A4Q1C6R2</accession>
<evidence type="ECO:0000256" key="6">
    <source>
        <dbReference type="ARBA" id="ARBA00022630"/>
    </source>
</evidence>
<dbReference type="PANTHER" id="PTHR43104:SF2">
    <property type="entry name" value="L-2-HYDROXYGLUTARATE DEHYDROGENASE, MITOCHONDRIAL"/>
    <property type="match status" value="1"/>
</dbReference>
<dbReference type="GO" id="GO:0006099">
    <property type="term" value="P:tricarboxylic acid cycle"/>
    <property type="evidence" value="ECO:0007669"/>
    <property type="project" value="UniProtKB-UniRule"/>
</dbReference>
<dbReference type="Pfam" id="PF06039">
    <property type="entry name" value="Mqo"/>
    <property type="match status" value="1"/>
</dbReference>
<dbReference type="EC" id="1.1.5.4" evidence="9"/>
<dbReference type="GO" id="GO:0008924">
    <property type="term" value="F:L-malate dehydrogenase (quinone) activity"/>
    <property type="evidence" value="ECO:0007669"/>
    <property type="project" value="UniProtKB-UniRule"/>
</dbReference>
<gene>
    <name evidence="9 10" type="primary">mqo</name>
    <name evidence="10" type="ORF">ESB00_01365</name>
</gene>
<dbReference type="RefSeq" id="WP_129045941.1">
    <property type="nucleotide sequence ID" value="NZ_SDHX01000001.1"/>
</dbReference>
<protein>
    <recommendedName>
        <fullName evidence="9">Probable malate:quinone oxidoreductase</fullName>
        <ecNumber evidence="9">1.1.5.4</ecNumber>
    </recommendedName>
    <alternativeName>
        <fullName evidence="9">MQO</fullName>
    </alternativeName>
    <alternativeName>
        <fullName evidence="9">Malate dehydrogenase [quinone]</fullName>
    </alternativeName>
</protein>
<evidence type="ECO:0000256" key="9">
    <source>
        <dbReference type="HAMAP-Rule" id="MF_00212"/>
    </source>
</evidence>
<comment type="cofactor">
    <cofactor evidence="2 9">
        <name>FAD</name>
        <dbReference type="ChEBI" id="CHEBI:57692"/>
    </cofactor>
</comment>
<dbReference type="InterPro" id="IPR036188">
    <property type="entry name" value="FAD/NAD-bd_sf"/>
</dbReference>
<reference evidence="10 11" key="1">
    <citation type="submission" date="2019-01" db="EMBL/GenBank/DDBJ databases">
        <title>Lacunisphaera sp. strain TWA-58.</title>
        <authorList>
            <person name="Chen W.-M."/>
        </authorList>
    </citation>
    <scope>NUCLEOTIDE SEQUENCE [LARGE SCALE GENOMIC DNA]</scope>
    <source>
        <strain evidence="10 11">TWA-58</strain>
    </source>
</reference>
<dbReference type="InterPro" id="IPR006231">
    <property type="entry name" value="MQO"/>
</dbReference>
<comment type="catalytic activity">
    <reaction evidence="1 9">
        <text>(S)-malate + a quinone = a quinol + oxaloacetate</text>
        <dbReference type="Rhea" id="RHEA:46012"/>
        <dbReference type="ChEBI" id="CHEBI:15589"/>
        <dbReference type="ChEBI" id="CHEBI:16452"/>
        <dbReference type="ChEBI" id="CHEBI:24646"/>
        <dbReference type="ChEBI" id="CHEBI:132124"/>
        <dbReference type="EC" id="1.1.5.4"/>
    </reaction>
</comment>
<comment type="pathway">
    <text evidence="3 9">Carbohydrate metabolism; tricarboxylic acid cycle; oxaloacetate from (S)-malate (quinone route): step 1/1.</text>
</comment>
<sequence length="499" mass="54280">MNSPSSNPDVVLIGSGVMSANLGALLKRLDPSLSIQCFEAADELAYESSNGWNNAGTGHAGICEISYTPKPDDGSPVKVQKVIDIFQEFEQTLQFWAHAVGTGMIEAPKDFINPVQHISFVHGGDQVAFLKSRYAGMSAHHFFREMEFTTDPKKIGSWAPLLTEGRDPAVPIAATKMDGGTDINFGVLSRKLLTWLAAQPGCSVTASSKVVDLKKQPDGRWAVTVHNRKTGAEHTVTTKFVFVGAGGGSLPLLQLAGLPEAKGLGGFPIGGHWLVCDKPEIVARHQAKVYGQNLPEAPTMAVPHLDTRILDGKKTLLFGPFAAWTTRFLHRTGSWTDLPRSIRPHNVMTLLKIAATNFPLVRYLMQQGTQSMADRMRVMHIFYPNAKPEDWKLVDGGIRVQAIKKTDGEAGIVHFGTEVLTSADKSMSALLGASPGASVCVNIVTEVIRKSFPHLTEGEAGIKRLQEFIPTYGVDYREPQHAAKFNDLAIAARKQLKLI</sequence>
<keyword evidence="11" id="KW-1185">Reference proteome</keyword>
<comment type="similarity">
    <text evidence="4 9">Belongs to the MQO family.</text>
</comment>